<reference evidence="2 3" key="1">
    <citation type="submission" date="2017-02" db="EMBL/GenBank/DDBJ databases">
        <title>Legionella quilivanii strain from human: case report and whole genome sequencing analysis.</title>
        <authorList>
            <person name="Lalancette C."/>
            <person name="Leduc J.-M."/>
            <person name="Levesque S."/>
            <person name="Fournier E."/>
            <person name="Saoud J."/>
            <person name="Faucher S.P."/>
            <person name="Bernard K."/>
            <person name="Martineau C."/>
            <person name="Longtin J."/>
        </authorList>
    </citation>
    <scope>NUCLEOTIDE SEQUENCE [LARGE SCALE GENOMIC DNA]</scope>
    <source>
        <strain evidence="2 3">ID143958</strain>
    </source>
</reference>
<accession>A0A364LKB2</accession>
<sequence>MRIPFAEPISPRHIHIKNRKVHLLVPVVGGEEISTDNTCKSTMALRDFFDGGAIRELNAYKNALIFDIGLLETDNPLRQEKEDRFAQIESYIEALSAMRYSYIPALNRYLEKPSNLYSIQLRPKEQNSQSRVVNPAFSLIRKNDASGMPLSPLFNAMHETFPNTRIGLPDPRLKLSRAVLSVLSESPGFEEIASVLTDKCKEHFKLDIDFTVEQQHIDALMGFGPTQPATTENYIDALLGKCAPDMWVTIPKPASPFYSLPAAMPVNERTERLSIITQFFLSHLNVYCKAKGIATENFGAILDASSTLSKDLVKVISNALSLGDSVDKAICAFCNTNKVSFKLSRALNEEDVTAIQQKFECTWRIITATKENPYFDDLILLDKEASGKAAPFVTHQGSICVNFAEIVDAIAASANPDYFASVRADFEEHPVEIPSRNEGIASEVDVDLEKLVTTINEEQIKYLPQSVQNTCRRHPDFQVRQLLQDVAKGRQDEAEALLAASETKQALLQTPGVFTDYSGRTFYCTAYEYAYWAKDRHMQRMLESHMDENTKAQMLIRIDAIEANGLRYQQNGREHCSAHFDFTPLKKALQAFVDGNDRWYRTGNWRVIRRARLAVGKAQRDVPAHVAHEYCRTDRSFYPTPSFNEMTLPRVLMYNNCETGRDGYWFPLRASDSGLGFDFAFIRDARSMLFLGGVPDCSPADIDLAAIIQLDKVRTADLTQSRENLLPPAISPSVTRQLSPSG</sequence>
<dbReference type="RefSeq" id="WP_112219116.1">
    <property type="nucleotide sequence ID" value="NZ_MVJN01000004.1"/>
</dbReference>
<comment type="caution">
    <text evidence="2">The sequence shown here is derived from an EMBL/GenBank/DDBJ whole genome shotgun (WGS) entry which is preliminary data.</text>
</comment>
<dbReference type="Proteomes" id="UP000249458">
    <property type="component" value="Unassembled WGS sequence"/>
</dbReference>
<protein>
    <recommendedName>
        <fullName evidence="1">SidC N-terminal domain-containing protein</fullName>
    </recommendedName>
</protein>
<evidence type="ECO:0000313" key="3">
    <source>
        <dbReference type="Proteomes" id="UP000249458"/>
    </source>
</evidence>
<name>A0A364LKB2_9GAMM</name>
<dbReference type="EMBL" id="MVJN01000004">
    <property type="protein sequence ID" value="RAP37003.1"/>
    <property type="molecule type" value="Genomic_DNA"/>
</dbReference>
<evidence type="ECO:0000259" key="1">
    <source>
        <dbReference type="Pfam" id="PF18219"/>
    </source>
</evidence>
<dbReference type="InterPro" id="IPR041264">
    <property type="entry name" value="SidC_N"/>
</dbReference>
<gene>
    <name evidence="2" type="ORF">B1207_06120</name>
</gene>
<evidence type="ECO:0000313" key="2">
    <source>
        <dbReference type="EMBL" id="RAP37003.1"/>
    </source>
</evidence>
<dbReference type="AlphaFoldDB" id="A0A364LKB2"/>
<proteinExistence type="predicted"/>
<feature type="domain" description="SidC N-terminal" evidence="1">
    <location>
        <begin position="3"/>
        <end position="408"/>
    </location>
</feature>
<organism evidence="2 3">
    <name type="scientific">Legionella quinlivanii</name>
    <dbReference type="NCBI Taxonomy" id="45073"/>
    <lineage>
        <taxon>Bacteria</taxon>
        <taxon>Pseudomonadati</taxon>
        <taxon>Pseudomonadota</taxon>
        <taxon>Gammaproteobacteria</taxon>
        <taxon>Legionellales</taxon>
        <taxon>Legionellaceae</taxon>
        <taxon>Legionella</taxon>
    </lineage>
</organism>
<dbReference type="Pfam" id="PF18219">
    <property type="entry name" value="SidC_N"/>
    <property type="match status" value="1"/>
</dbReference>